<reference evidence="6" key="1">
    <citation type="journal article" date="2019" name="Int. J. Syst. Evol. Microbiol.">
        <title>The Global Catalogue of Microorganisms (GCM) 10K type strain sequencing project: providing services to taxonomists for standard genome sequencing and annotation.</title>
        <authorList>
            <consortium name="The Broad Institute Genomics Platform"/>
            <consortium name="The Broad Institute Genome Sequencing Center for Infectious Disease"/>
            <person name="Wu L."/>
            <person name="Ma J."/>
        </authorList>
    </citation>
    <scope>NUCLEOTIDE SEQUENCE [LARGE SCALE GENOMIC DNA]</scope>
    <source>
        <strain evidence="6">CGMCC 1.19029</strain>
    </source>
</reference>
<dbReference type="SUPFAM" id="SSF52283">
    <property type="entry name" value="Formate/glycerate dehydrogenase catalytic domain-like"/>
    <property type="match status" value="1"/>
</dbReference>
<keyword evidence="6" id="KW-1185">Reference proteome</keyword>
<keyword evidence="2" id="KW-0560">Oxidoreductase</keyword>
<dbReference type="RefSeq" id="WP_376814016.1">
    <property type="nucleotide sequence ID" value="NZ_JBHSDY010000010.1"/>
</dbReference>
<comment type="similarity">
    <text evidence="1">Belongs to the D-isomer specific 2-hydroxyacid dehydrogenase family.</text>
</comment>
<dbReference type="InterPro" id="IPR006140">
    <property type="entry name" value="D-isomer_DH_NAD-bd"/>
</dbReference>
<accession>A0ABV8S344</accession>
<evidence type="ECO:0000313" key="5">
    <source>
        <dbReference type="EMBL" id="MFC4299485.1"/>
    </source>
</evidence>
<proteinExistence type="inferred from homology"/>
<name>A0ABV8S344_9BURK</name>
<dbReference type="Pfam" id="PF02826">
    <property type="entry name" value="2-Hacid_dh_C"/>
    <property type="match status" value="1"/>
</dbReference>
<evidence type="ECO:0000256" key="3">
    <source>
        <dbReference type="ARBA" id="ARBA00023027"/>
    </source>
</evidence>
<comment type="caution">
    <text evidence="5">The sequence shown here is derived from an EMBL/GenBank/DDBJ whole genome shotgun (WGS) entry which is preliminary data.</text>
</comment>
<keyword evidence="3" id="KW-0520">NAD</keyword>
<dbReference type="EMBL" id="JBHSDY010000010">
    <property type="protein sequence ID" value="MFC4299485.1"/>
    <property type="molecule type" value="Genomic_DNA"/>
</dbReference>
<evidence type="ECO:0000256" key="1">
    <source>
        <dbReference type="ARBA" id="ARBA00005854"/>
    </source>
</evidence>
<dbReference type="SUPFAM" id="SSF51735">
    <property type="entry name" value="NAD(P)-binding Rossmann-fold domains"/>
    <property type="match status" value="1"/>
</dbReference>
<dbReference type="Gene3D" id="3.40.50.720">
    <property type="entry name" value="NAD(P)-binding Rossmann-like Domain"/>
    <property type="match status" value="2"/>
</dbReference>
<dbReference type="PANTHER" id="PTHR43761:SF1">
    <property type="entry name" value="D-ISOMER SPECIFIC 2-HYDROXYACID DEHYDROGENASE CATALYTIC DOMAIN-CONTAINING PROTEIN-RELATED"/>
    <property type="match status" value="1"/>
</dbReference>
<gene>
    <name evidence="5" type="ORF">ACFO0J_15685</name>
</gene>
<dbReference type="PANTHER" id="PTHR43761">
    <property type="entry name" value="D-ISOMER SPECIFIC 2-HYDROXYACID DEHYDROGENASE FAMILY PROTEIN (AFU_ORTHOLOGUE AFUA_1G13630)"/>
    <property type="match status" value="1"/>
</dbReference>
<sequence length="340" mass="37376">MDKPNVLYATSRPARHRDIALQAAPADVRVVMCSSDDPGELLRHLPDADFLISERALTIDAKLLEAAGRLRLIQRIGRLTHDIDMRETARRGIRVCYLPVERCAKVAEHAMMQMLMLQRGYRRLERLVRTPSDREPARCDANTFAYNWAGADVKPILGAVVGIVGFGEIGAELSLRLQPFGCQVLYHKRSRLPEHAETALGVRYEALDDMLGKSDVVVILLPHSGQTEGSVDSRFIAGMKRGAMLVATGASTALNEFEVAEAYRSGAIGGVATDGWNYEPVEPDNPLVRLADDPESNVVFTPHVAAGSGVVDWTARRAEYANIVRALRGDPLLNERMAPD</sequence>
<organism evidence="5 6">
    <name type="scientific">Castellaniella hirudinis</name>
    <dbReference type="NCBI Taxonomy" id="1144617"/>
    <lineage>
        <taxon>Bacteria</taxon>
        <taxon>Pseudomonadati</taxon>
        <taxon>Pseudomonadota</taxon>
        <taxon>Betaproteobacteria</taxon>
        <taxon>Burkholderiales</taxon>
        <taxon>Alcaligenaceae</taxon>
        <taxon>Castellaniella</taxon>
    </lineage>
</organism>
<evidence type="ECO:0000313" key="6">
    <source>
        <dbReference type="Proteomes" id="UP001595756"/>
    </source>
</evidence>
<dbReference type="InterPro" id="IPR050418">
    <property type="entry name" value="D-iso_2-hydroxyacid_DH_PdxB"/>
</dbReference>
<feature type="domain" description="D-isomer specific 2-hydroxyacid dehydrogenase NAD-binding" evidence="4">
    <location>
        <begin position="145"/>
        <end position="305"/>
    </location>
</feature>
<protein>
    <submittedName>
        <fullName evidence="5">NAD(P)-dependent oxidoreductase</fullName>
    </submittedName>
</protein>
<dbReference type="Proteomes" id="UP001595756">
    <property type="component" value="Unassembled WGS sequence"/>
</dbReference>
<dbReference type="InterPro" id="IPR036291">
    <property type="entry name" value="NAD(P)-bd_dom_sf"/>
</dbReference>
<evidence type="ECO:0000256" key="2">
    <source>
        <dbReference type="ARBA" id="ARBA00023002"/>
    </source>
</evidence>
<evidence type="ECO:0000259" key="4">
    <source>
        <dbReference type="Pfam" id="PF02826"/>
    </source>
</evidence>